<dbReference type="PANTHER" id="PTHR43539:SF78">
    <property type="entry name" value="FLAVIN-CONTAINING MONOOXYGENASE"/>
    <property type="match status" value="1"/>
</dbReference>
<dbReference type="Proteomes" id="UP000069620">
    <property type="component" value="Unassembled WGS sequence"/>
</dbReference>
<dbReference type="STRING" id="146020.RMCB_3456"/>
<dbReference type="GO" id="GO:0005829">
    <property type="term" value="C:cytosol"/>
    <property type="evidence" value="ECO:0007669"/>
    <property type="project" value="TreeGrafter"/>
</dbReference>
<dbReference type="InterPro" id="IPR036188">
    <property type="entry name" value="FAD/NAD-bd_sf"/>
</dbReference>
<dbReference type="EMBL" id="BCSX01000028">
    <property type="protein sequence ID" value="GAS89360.1"/>
    <property type="molecule type" value="Genomic_DNA"/>
</dbReference>
<keyword evidence="1" id="KW-0560">Oxidoreductase</keyword>
<comment type="caution">
    <text evidence="3">The sequence shown here is derived from an EMBL/GenBank/DDBJ whole genome shotgun (WGS) entry which is preliminary data.</text>
</comment>
<feature type="region of interest" description="Disordered" evidence="2">
    <location>
        <begin position="392"/>
        <end position="414"/>
    </location>
</feature>
<evidence type="ECO:0000313" key="3">
    <source>
        <dbReference type="EMBL" id="GAS89360.1"/>
    </source>
</evidence>
<dbReference type="SUPFAM" id="SSF51905">
    <property type="entry name" value="FAD/NAD(P)-binding domain"/>
    <property type="match status" value="2"/>
</dbReference>
<name>A0A124E043_9MYCO</name>
<dbReference type="PANTHER" id="PTHR43539">
    <property type="entry name" value="FLAVIN-BINDING MONOOXYGENASE-LIKE PROTEIN (AFU_ORTHOLOGUE AFUA_4G09220)"/>
    <property type="match status" value="1"/>
</dbReference>
<gene>
    <name evidence="3" type="ORF">RMCB_3456</name>
</gene>
<reference evidence="4" key="2">
    <citation type="submission" date="2016-02" db="EMBL/GenBank/DDBJ databases">
        <title>Draft genome sequence of five rapidly growing Mycobacterium species.</title>
        <authorList>
            <person name="Katahira K."/>
            <person name="Gotou Y."/>
            <person name="Iida K."/>
            <person name="Ogura Y."/>
            <person name="Hayashi T."/>
        </authorList>
    </citation>
    <scope>NUCLEOTIDE SEQUENCE [LARGE SCALE GENOMIC DNA]</scope>
    <source>
        <strain evidence="4">JCM15654</strain>
    </source>
</reference>
<keyword evidence="4" id="KW-1185">Reference proteome</keyword>
<reference evidence="4" key="1">
    <citation type="journal article" date="2016" name="Genome Announc.">
        <title>Draft Genome Sequences of Five Rapidly Growing Mycobacterium Species, M. thermoresistibile, M. fortuitum subsp. acetamidolyticum, M. canariasense, M. brisbanense, and M. novocastrense.</title>
        <authorList>
            <person name="Katahira K."/>
            <person name="Ogura Y."/>
            <person name="Gotoh Y."/>
            <person name="Hayashi T."/>
        </authorList>
    </citation>
    <scope>NUCLEOTIDE SEQUENCE [LARGE SCALE GENOMIC DNA]</scope>
    <source>
        <strain evidence="4">JCM15654</strain>
    </source>
</reference>
<proteinExistence type="predicted"/>
<dbReference type="AlphaFoldDB" id="A0A124E043"/>
<evidence type="ECO:0000256" key="1">
    <source>
        <dbReference type="ARBA" id="ARBA00023002"/>
    </source>
</evidence>
<dbReference type="OrthoDB" id="178899at2"/>
<dbReference type="PRINTS" id="PR00469">
    <property type="entry name" value="PNDRDTASEII"/>
</dbReference>
<dbReference type="Pfam" id="PF13738">
    <property type="entry name" value="Pyr_redox_3"/>
    <property type="match status" value="1"/>
</dbReference>
<dbReference type="Gene3D" id="3.50.50.60">
    <property type="entry name" value="FAD/NAD(P)-binding domain"/>
    <property type="match status" value="1"/>
</dbReference>
<evidence type="ECO:0000313" key="4">
    <source>
        <dbReference type="Proteomes" id="UP000069620"/>
    </source>
</evidence>
<dbReference type="GO" id="GO:0050660">
    <property type="term" value="F:flavin adenine dinucleotide binding"/>
    <property type="evidence" value="ECO:0007669"/>
    <property type="project" value="TreeGrafter"/>
</dbReference>
<dbReference type="PRINTS" id="PR00368">
    <property type="entry name" value="FADPNR"/>
</dbReference>
<accession>A0A124E043</accession>
<dbReference type="InterPro" id="IPR050982">
    <property type="entry name" value="Auxin_biosynth/cation_transpt"/>
</dbReference>
<dbReference type="GO" id="GO:0004497">
    <property type="term" value="F:monooxygenase activity"/>
    <property type="evidence" value="ECO:0007669"/>
    <property type="project" value="TreeGrafter"/>
</dbReference>
<sequence length="414" mass="44900">MTTEARNLFDAIVIGAGPSGLAVARELQHRHGIRALILDRAGAPAISWRTRYDNFRLNTSGFLSHLPGQRIPVAAGRWPTREDMVAYFDSYVERQNISLRYGCEVNRVDRASSEGWQLDTSSGTIRTPVLVFATGNYRTPVIPPWPGLSDFTGEVTHSAEFRNAKPYRDRDVLVVGAGNSAADIAVQLADNGAGRIWLSVRTPPHLVRRALGPIPSDVFLELSSRVPASVVDPLIARTHRLVWGSDLSVYGFQRPPLGLKATVEQRGRIPTFADELVDAVRAGRIEVVSAVKAVGPASVMLADGSSVAPDAIIAATGFSPDLDKLVGHLGILDERGNPRGGFAGHVGDGLFTIGYGIPPNSPLRSIRRHATRLARDIAHYLTEHSARVQAPQSFSTTEVARVRGRRAAEQGRLR</sequence>
<organism evidence="3 4">
    <name type="scientific">Mycolicibacterium brisbanense</name>
    <dbReference type="NCBI Taxonomy" id="146020"/>
    <lineage>
        <taxon>Bacteria</taxon>
        <taxon>Bacillati</taxon>
        <taxon>Actinomycetota</taxon>
        <taxon>Actinomycetes</taxon>
        <taxon>Mycobacteriales</taxon>
        <taxon>Mycobacteriaceae</taxon>
        <taxon>Mycolicibacterium</taxon>
    </lineage>
</organism>
<dbReference type="RefSeq" id="WP_063979630.1">
    <property type="nucleotide sequence ID" value="NZ_BCSX01000028.1"/>
</dbReference>
<evidence type="ECO:0000256" key="2">
    <source>
        <dbReference type="SAM" id="MobiDB-lite"/>
    </source>
</evidence>
<protein>
    <submittedName>
        <fullName evidence="3">FAD-dependent pyridine nucleotide-disulfide oxidoreductase</fullName>
    </submittedName>
</protein>